<dbReference type="Gene3D" id="3.40.50.300">
    <property type="entry name" value="P-loop containing nucleotide triphosphate hydrolases"/>
    <property type="match status" value="1"/>
</dbReference>
<dbReference type="Pfam" id="PF00350">
    <property type="entry name" value="Dynamin_N"/>
    <property type="match status" value="1"/>
</dbReference>
<dbReference type="AlphaFoldDB" id="A0A0M0K974"/>
<dbReference type="GO" id="GO:0003924">
    <property type="term" value="F:GTPase activity"/>
    <property type="evidence" value="ECO:0007669"/>
    <property type="project" value="TreeGrafter"/>
</dbReference>
<evidence type="ECO:0000313" key="3">
    <source>
        <dbReference type="Proteomes" id="UP000037460"/>
    </source>
</evidence>
<dbReference type="GO" id="GO:0008017">
    <property type="term" value="F:microtubule binding"/>
    <property type="evidence" value="ECO:0007669"/>
    <property type="project" value="TreeGrafter"/>
</dbReference>
<gene>
    <name evidence="2" type="ORF">Ctob_014531</name>
</gene>
<accession>A0A0M0K974</accession>
<organism evidence="2 3">
    <name type="scientific">Chrysochromulina tobinii</name>
    <dbReference type="NCBI Taxonomy" id="1460289"/>
    <lineage>
        <taxon>Eukaryota</taxon>
        <taxon>Haptista</taxon>
        <taxon>Haptophyta</taxon>
        <taxon>Prymnesiophyceae</taxon>
        <taxon>Prymnesiales</taxon>
        <taxon>Chrysochromulinaceae</taxon>
        <taxon>Chrysochromulina</taxon>
    </lineage>
</organism>
<dbReference type="PANTHER" id="PTHR11566:SF21">
    <property type="entry name" value="DYNAMIN RELATED PROTEIN 1, ISOFORM A"/>
    <property type="match status" value="1"/>
</dbReference>
<protein>
    <submittedName>
        <fullName evidence="2">Myxovirus (Influenza virus) resistance 1</fullName>
    </submittedName>
</protein>
<dbReference type="GO" id="GO:0005525">
    <property type="term" value="F:GTP binding"/>
    <property type="evidence" value="ECO:0007669"/>
    <property type="project" value="InterPro"/>
</dbReference>
<dbReference type="OrthoDB" id="5061070at2759"/>
<dbReference type="GO" id="GO:0005737">
    <property type="term" value="C:cytoplasm"/>
    <property type="evidence" value="ECO:0007669"/>
    <property type="project" value="TreeGrafter"/>
</dbReference>
<name>A0A0M0K974_9EUKA</name>
<proteinExistence type="predicted"/>
<dbReference type="Proteomes" id="UP000037460">
    <property type="component" value="Unassembled WGS sequence"/>
</dbReference>
<dbReference type="PANTHER" id="PTHR11566">
    <property type="entry name" value="DYNAMIN"/>
    <property type="match status" value="1"/>
</dbReference>
<dbReference type="EMBL" id="JWZX01000895">
    <property type="protein sequence ID" value="KOO35375.1"/>
    <property type="molecule type" value="Genomic_DNA"/>
</dbReference>
<dbReference type="PRINTS" id="PR00195">
    <property type="entry name" value="DYNAMIN"/>
</dbReference>
<dbReference type="SUPFAM" id="SSF52540">
    <property type="entry name" value="P-loop containing nucleoside triphosphate hydrolases"/>
    <property type="match status" value="1"/>
</dbReference>
<evidence type="ECO:0000313" key="2">
    <source>
        <dbReference type="EMBL" id="KOO35375.1"/>
    </source>
</evidence>
<dbReference type="InterPro" id="IPR030381">
    <property type="entry name" value="G_DYNAMIN_dom"/>
</dbReference>
<reference evidence="3" key="1">
    <citation type="journal article" date="2015" name="PLoS Genet.">
        <title>Genome Sequence and Transcriptome Analyses of Chrysochromulina tobin: Metabolic Tools for Enhanced Algal Fitness in the Prominent Order Prymnesiales (Haptophyceae).</title>
        <authorList>
            <person name="Hovde B.T."/>
            <person name="Deodato C.R."/>
            <person name="Hunsperger H.M."/>
            <person name="Ryken S.A."/>
            <person name="Yost W."/>
            <person name="Jha R.K."/>
            <person name="Patterson J."/>
            <person name="Monnat R.J. Jr."/>
            <person name="Barlow S.B."/>
            <person name="Starkenburg S.R."/>
            <person name="Cattolico R.A."/>
        </authorList>
    </citation>
    <scope>NUCLEOTIDE SEQUENCE</scope>
    <source>
        <strain evidence="3">CCMP291</strain>
    </source>
</reference>
<evidence type="ECO:0000259" key="1">
    <source>
        <dbReference type="PROSITE" id="PS51718"/>
    </source>
</evidence>
<dbReference type="PROSITE" id="PS51718">
    <property type="entry name" value="G_DYNAMIN_2"/>
    <property type="match status" value="1"/>
</dbReference>
<comment type="caution">
    <text evidence="2">The sequence shown here is derived from an EMBL/GenBank/DDBJ whole genome shotgun (WGS) entry which is preliminary data.</text>
</comment>
<dbReference type="GO" id="GO:0005874">
    <property type="term" value="C:microtubule"/>
    <property type="evidence" value="ECO:0007669"/>
    <property type="project" value="TreeGrafter"/>
</dbReference>
<feature type="domain" description="Dynamin-type G" evidence="1">
    <location>
        <begin position="132"/>
        <end position="227"/>
    </location>
</feature>
<dbReference type="InterPro" id="IPR022812">
    <property type="entry name" value="Dynamin"/>
</dbReference>
<dbReference type="InterPro" id="IPR045063">
    <property type="entry name" value="Dynamin_N"/>
</dbReference>
<sequence length="227" mass="23541">MARVAIGFRVCTRPLGAIRRGGCMGATRTAATARSAASGSLRATVAVVAAAASAAAAAAAEAAASPFGMRNLVEQRLGGNRSSSQPEEPLVTTSSLLSGFKQHVRPLLELNAFLEREVVPILRQGRSSDAAQASTARIVVVGDQSHGKTSLLEALSTVDLPRGEGIKTRCPLVLQLRGLREGGGSECAFISAPEIAEQRIGDLSQISRAVEEMTERLAGTPKDLIAA</sequence>
<keyword evidence="3" id="KW-1185">Reference proteome</keyword>
<dbReference type="GO" id="GO:0016020">
    <property type="term" value="C:membrane"/>
    <property type="evidence" value="ECO:0007669"/>
    <property type="project" value="TreeGrafter"/>
</dbReference>
<dbReference type="InterPro" id="IPR027417">
    <property type="entry name" value="P-loop_NTPase"/>
</dbReference>